<dbReference type="PANTHER" id="PTHR30269">
    <property type="entry name" value="TRANSMEMBRANE PROTEIN YFCA"/>
    <property type="match status" value="1"/>
</dbReference>
<evidence type="ECO:0000313" key="10">
    <source>
        <dbReference type="Proteomes" id="UP000501991"/>
    </source>
</evidence>
<evidence type="ECO:0000256" key="7">
    <source>
        <dbReference type="ARBA" id="ARBA00023136"/>
    </source>
</evidence>
<dbReference type="EMBL" id="CP048836">
    <property type="protein sequence ID" value="QID19629.1"/>
    <property type="molecule type" value="Genomic_DNA"/>
</dbReference>
<evidence type="ECO:0000256" key="3">
    <source>
        <dbReference type="ARBA" id="ARBA00022448"/>
    </source>
</evidence>
<comment type="similarity">
    <text evidence="2 8">Belongs to the 4-toluene sulfonate uptake permease (TSUP) (TC 2.A.102) family.</text>
</comment>
<evidence type="ECO:0000313" key="9">
    <source>
        <dbReference type="EMBL" id="QID19629.1"/>
    </source>
</evidence>
<feature type="transmembrane region" description="Helical" evidence="8">
    <location>
        <begin position="76"/>
        <end position="94"/>
    </location>
</feature>
<reference evidence="9 10" key="1">
    <citation type="submission" date="2020-02" db="EMBL/GenBank/DDBJ databases">
        <title>Nitrogenibacter mangrovi gen. nov., sp. nov. isolated from mangrove sediment, a denitrifying betaproteobacterium.</title>
        <authorList>
            <person name="Liao H."/>
            <person name="Tian Y."/>
        </authorList>
    </citation>
    <scope>NUCLEOTIDE SEQUENCE [LARGE SCALE GENOMIC DNA]</scope>
    <source>
        <strain evidence="9 10">M9-3-2</strain>
    </source>
</reference>
<evidence type="ECO:0000256" key="6">
    <source>
        <dbReference type="ARBA" id="ARBA00022989"/>
    </source>
</evidence>
<dbReference type="KEGG" id="azq:G3580_19610"/>
<dbReference type="RefSeq" id="WP_173768427.1">
    <property type="nucleotide sequence ID" value="NZ_CP048836.1"/>
</dbReference>
<feature type="transmembrane region" description="Helical" evidence="8">
    <location>
        <begin position="199"/>
        <end position="217"/>
    </location>
</feature>
<dbReference type="Proteomes" id="UP000501991">
    <property type="component" value="Chromosome"/>
</dbReference>
<sequence length="249" mass="26920">MTDPFLITMAVLAVIIVGISKSGFGAAFGNLAVPLVALATAPAHAVALLLPSLMVMDVIGLVVFRRRVDVALLKRMIPAGLAGIAIGALTFRSVSVAGLKLTLGVLAVLFVLQRWSGIANRLHAAASERTDRWLGRFWSLVSGVTSFIAHAGGPPLSMYLIPRQMDRVMYVGTSAVFFAVINASKWVPYVWLDLFPMETLKAGLALALVSPVGYWLGLRSLRWFDGPRFYRVIELALLLSGLKLIWDGC</sequence>
<keyword evidence="3" id="KW-0813">Transport</keyword>
<dbReference type="InterPro" id="IPR052017">
    <property type="entry name" value="TSUP"/>
</dbReference>
<keyword evidence="10" id="KW-1185">Reference proteome</keyword>
<keyword evidence="7 8" id="KW-0472">Membrane</keyword>
<dbReference type="PANTHER" id="PTHR30269:SF37">
    <property type="entry name" value="MEMBRANE TRANSPORTER PROTEIN"/>
    <property type="match status" value="1"/>
</dbReference>
<dbReference type="GO" id="GO:0005886">
    <property type="term" value="C:plasma membrane"/>
    <property type="evidence" value="ECO:0007669"/>
    <property type="project" value="UniProtKB-SubCell"/>
</dbReference>
<gene>
    <name evidence="9" type="ORF">G3580_19610</name>
</gene>
<proteinExistence type="inferred from homology"/>
<feature type="transmembrane region" description="Helical" evidence="8">
    <location>
        <begin position="41"/>
        <end position="64"/>
    </location>
</feature>
<evidence type="ECO:0000256" key="5">
    <source>
        <dbReference type="ARBA" id="ARBA00022692"/>
    </source>
</evidence>
<accession>A0A6C1B9G6</accession>
<keyword evidence="4 8" id="KW-1003">Cell membrane</keyword>
<keyword evidence="6 8" id="KW-1133">Transmembrane helix</keyword>
<dbReference type="AlphaFoldDB" id="A0A6C1B9G6"/>
<keyword evidence="5 8" id="KW-0812">Transmembrane</keyword>
<dbReference type="InterPro" id="IPR002781">
    <property type="entry name" value="TM_pro_TauE-like"/>
</dbReference>
<evidence type="ECO:0000256" key="1">
    <source>
        <dbReference type="ARBA" id="ARBA00004651"/>
    </source>
</evidence>
<name>A0A6C1B9G6_9RHOO</name>
<evidence type="ECO:0000256" key="2">
    <source>
        <dbReference type="ARBA" id="ARBA00009142"/>
    </source>
</evidence>
<feature type="transmembrane region" description="Helical" evidence="8">
    <location>
        <begin position="168"/>
        <end position="187"/>
    </location>
</feature>
<organism evidence="9 10">
    <name type="scientific">Nitrogeniibacter mangrovi</name>
    <dbReference type="NCBI Taxonomy" id="2016596"/>
    <lineage>
        <taxon>Bacteria</taxon>
        <taxon>Pseudomonadati</taxon>
        <taxon>Pseudomonadota</taxon>
        <taxon>Betaproteobacteria</taxon>
        <taxon>Rhodocyclales</taxon>
        <taxon>Zoogloeaceae</taxon>
        <taxon>Nitrogeniibacter</taxon>
    </lineage>
</organism>
<dbReference type="Pfam" id="PF01925">
    <property type="entry name" value="TauE"/>
    <property type="match status" value="1"/>
</dbReference>
<feature type="transmembrane region" description="Helical" evidence="8">
    <location>
        <begin position="137"/>
        <end position="161"/>
    </location>
</feature>
<protein>
    <recommendedName>
        <fullName evidence="8">Probable membrane transporter protein</fullName>
    </recommendedName>
</protein>
<comment type="subcellular location">
    <subcellularLocation>
        <location evidence="1 8">Cell membrane</location>
        <topology evidence="1 8">Multi-pass membrane protein</topology>
    </subcellularLocation>
</comment>
<evidence type="ECO:0000256" key="8">
    <source>
        <dbReference type="RuleBase" id="RU363041"/>
    </source>
</evidence>
<evidence type="ECO:0000256" key="4">
    <source>
        <dbReference type="ARBA" id="ARBA00022475"/>
    </source>
</evidence>